<feature type="transmembrane region" description="Helical" evidence="9">
    <location>
        <begin position="261"/>
        <end position="281"/>
    </location>
</feature>
<keyword evidence="4" id="KW-0050">Antiport</keyword>
<dbReference type="PANTHER" id="PTHR43562">
    <property type="entry name" value="NAPA-TYPE SODIUM/HYDROGEN ANTIPORTER"/>
    <property type="match status" value="1"/>
</dbReference>
<evidence type="ECO:0000313" key="12">
    <source>
        <dbReference type="Proteomes" id="UP000298246"/>
    </source>
</evidence>
<feature type="transmembrane region" description="Helical" evidence="9">
    <location>
        <begin position="320"/>
        <end position="337"/>
    </location>
</feature>
<dbReference type="OrthoDB" id="9793589at2"/>
<evidence type="ECO:0000256" key="7">
    <source>
        <dbReference type="ARBA" id="ARBA00023065"/>
    </source>
</evidence>
<evidence type="ECO:0000256" key="2">
    <source>
        <dbReference type="ARBA" id="ARBA00005551"/>
    </source>
</evidence>
<evidence type="ECO:0000256" key="8">
    <source>
        <dbReference type="ARBA" id="ARBA00023136"/>
    </source>
</evidence>
<comment type="subcellular location">
    <subcellularLocation>
        <location evidence="1">Membrane</location>
        <topology evidence="1">Multi-pass membrane protein</topology>
    </subcellularLocation>
</comment>
<dbReference type="Proteomes" id="UP000298246">
    <property type="component" value="Unassembled WGS sequence"/>
</dbReference>
<dbReference type="PROSITE" id="PS51202">
    <property type="entry name" value="RCK_C"/>
    <property type="match status" value="1"/>
</dbReference>
<dbReference type="InterPro" id="IPR038770">
    <property type="entry name" value="Na+/solute_symporter_sf"/>
</dbReference>
<feature type="transmembrane region" description="Helical" evidence="9">
    <location>
        <begin position="412"/>
        <end position="436"/>
    </location>
</feature>
<dbReference type="GO" id="GO:0015297">
    <property type="term" value="F:antiporter activity"/>
    <property type="evidence" value="ECO:0007669"/>
    <property type="project" value="UniProtKB-KW"/>
</dbReference>
<keyword evidence="12" id="KW-1185">Reference proteome</keyword>
<dbReference type="SUPFAM" id="SSF51735">
    <property type="entry name" value="NAD(P)-binding Rossmann-fold domains"/>
    <property type="match status" value="1"/>
</dbReference>
<feature type="domain" description="RCK C-terminal" evidence="10">
    <location>
        <begin position="604"/>
        <end position="682"/>
    </location>
</feature>
<evidence type="ECO:0000313" key="11">
    <source>
        <dbReference type="EMBL" id="TFE90124.1"/>
    </source>
</evidence>
<dbReference type="InterPro" id="IPR006037">
    <property type="entry name" value="RCK_C"/>
</dbReference>
<dbReference type="InterPro" id="IPR036291">
    <property type="entry name" value="NAD(P)-bd_dom_sf"/>
</dbReference>
<feature type="transmembrane region" description="Helical" evidence="9">
    <location>
        <begin position="172"/>
        <end position="196"/>
    </location>
</feature>
<evidence type="ECO:0000256" key="1">
    <source>
        <dbReference type="ARBA" id="ARBA00004141"/>
    </source>
</evidence>
<feature type="transmembrane region" description="Helical" evidence="9">
    <location>
        <begin position="379"/>
        <end position="400"/>
    </location>
</feature>
<name>A0A4Y8Q789_9BACL</name>
<dbReference type="EMBL" id="MYFO01000005">
    <property type="protein sequence ID" value="TFE90124.1"/>
    <property type="molecule type" value="Genomic_DNA"/>
</dbReference>
<sequence length="682" mass="74729">MELPPFPVQRKASSKGRVKALFLTGIRLASTARRDARPIRICPIAANSAILETSFSIAAIRPINLKARRNPHMEHGNGSLTSLMLVVSLSFLVPILLYQLRLRLVPVVVAEIVAGVIIGKSGFNLVSDDPWLELLSLLGFIYLMFLSGLEIDFSSFTPTRSRDGAKSGDSTFAVAIAIFIGIFAMSGLLAWLLMLTGLVSRVFLTTLIIGTVSLGVVVPVLKERKMLNTRLGQTLLLVTVLADFFTMILLAFYVSYLSRNLSKMLLLLLFFLLVVVIYRFVKRLAAGKVFQVLSESTIQFGTRAIFALMLAIVFLSESLGAENILGAFLAGVIVSLLRPKKAFVHQLESFGYGFLIPIFFVMVGAGLELKTIFTDAKMVLMIPLLLIVMFLAKIVPMALLRRWYSWKDVLSSGVLLSSKLSLVIAAATLALELGIIKESLHGALILVALLSCLIFPVLYSKLSPKPAPRKPVVAVIGMNHISTPVVQDLLREDMYDLRVYTASEAAFGLLGEEAAARTVKLGALNAEQLKQQGAFSADIVVLATGDDELNLALASFLSPGEGQRVLVRLESPQGQKQLADRGFEVFSTLYAARTVLRALIDSPGALKLLAEQDEMIYEIEIGRLPFRSTLLRQLSLQNILILRVFRGQSHLIPHGNTELRLGDRLLVSGDVQHVEAFRQSVT</sequence>
<feature type="transmembrane region" description="Helical" evidence="9">
    <location>
        <begin position="104"/>
        <end position="125"/>
    </location>
</feature>
<dbReference type="Gene3D" id="3.30.70.1450">
    <property type="entry name" value="Regulator of K+ conductance, C-terminal domain"/>
    <property type="match status" value="1"/>
</dbReference>
<dbReference type="Pfam" id="PF00999">
    <property type="entry name" value="Na_H_Exchanger"/>
    <property type="match status" value="1"/>
</dbReference>
<evidence type="ECO:0000256" key="6">
    <source>
        <dbReference type="ARBA" id="ARBA00022989"/>
    </source>
</evidence>
<dbReference type="Gene3D" id="3.40.50.720">
    <property type="entry name" value="NAD(P)-binding Rossmann-like Domain"/>
    <property type="match status" value="1"/>
</dbReference>
<comment type="caution">
    <text evidence="11">The sequence shown here is derived from an EMBL/GenBank/DDBJ whole genome shotgun (WGS) entry which is preliminary data.</text>
</comment>
<dbReference type="Pfam" id="PF02080">
    <property type="entry name" value="TrkA_C"/>
    <property type="match status" value="1"/>
</dbReference>
<keyword evidence="7" id="KW-0406">Ion transport</keyword>
<feature type="transmembrane region" description="Helical" evidence="9">
    <location>
        <begin position="131"/>
        <end position="151"/>
    </location>
</feature>
<dbReference type="AlphaFoldDB" id="A0A4Y8Q789"/>
<organism evidence="11 12">
    <name type="scientific">Paenibacillus athensensis</name>
    <dbReference type="NCBI Taxonomy" id="1967502"/>
    <lineage>
        <taxon>Bacteria</taxon>
        <taxon>Bacillati</taxon>
        <taxon>Bacillota</taxon>
        <taxon>Bacilli</taxon>
        <taxon>Bacillales</taxon>
        <taxon>Paenibacillaceae</taxon>
        <taxon>Paenibacillus</taxon>
    </lineage>
</organism>
<dbReference type="Pfam" id="PF02254">
    <property type="entry name" value="TrkA_N"/>
    <property type="match status" value="1"/>
</dbReference>
<dbReference type="GO" id="GO:0006813">
    <property type="term" value="P:potassium ion transport"/>
    <property type="evidence" value="ECO:0007669"/>
    <property type="project" value="InterPro"/>
</dbReference>
<keyword evidence="8 9" id="KW-0472">Membrane</keyword>
<dbReference type="GO" id="GO:0016020">
    <property type="term" value="C:membrane"/>
    <property type="evidence" value="ECO:0007669"/>
    <property type="project" value="UniProtKB-SubCell"/>
</dbReference>
<keyword evidence="5 9" id="KW-0812">Transmembrane</keyword>
<dbReference type="GO" id="GO:1902600">
    <property type="term" value="P:proton transmembrane transport"/>
    <property type="evidence" value="ECO:0007669"/>
    <property type="project" value="InterPro"/>
</dbReference>
<evidence type="ECO:0000256" key="3">
    <source>
        <dbReference type="ARBA" id="ARBA00022448"/>
    </source>
</evidence>
<dbReference type="GO" id="GO:0008324">
    <property type="term" value="F:monoatomic cation transmembrane transporter activity"/>
    <property type="evidence" value="ECO:0007669"/>
    <property type="project" value="InterPro"/>
</dbReference>
<keyword evidence="3" id="KW-0813">Transport</keyword>
<keyword evidence="6 9" id="KW-1133">Transmembrane helix</keyword>
<gene>
    <name evidence="11" type="ORF">B5M42_05510</name>
</gene>
<proteinExistence type="inferred from homology"/>
<comment type="similarity">
    <text evidence="2">Belongs to the monovalent cation:proton antiporter 2 (CPA2) transporter (TC 2.A.37) family.</text>
</comment>
<accession>A0A4Y8Q789</accession>
<feature type="transmembrane region" description="Helical" evidence="9">
    <location>
        <begin position="349"/>
        <end position="367"/>
    </location>
</feature>
<reference evidence="11 12" key="1">
    <citation type="submission" date="2017-03" db="EMBL/GenBank/DDBJ databases">
        <title>Isolation of Levoglucosan Utilizing Bacteria.</title>
        <authorList>
            <person name="Arya A.S."/>
        </authorList>
    </citation>
    <scope>NUCLEOTIDE SEQUENCE [LARGE SCALE GENOMIC DNA]</scope>
    <source>
        <strain evidence="11 12">MEC069</strain>
    </source>
</reference>
<protein>
    <recommendedName>
        <fullName evidence="10">RCK C-terminal domain-containing protein</fullName>
    </recommendedName>
</protein>
<evidence type="ECO:0000259" key="10">
    <source>
        <dbReference type="PROSITE" id="PS51202"/>
    </source>
</evidence>
<feature type="transmembrane region" description="Helical" evidence="9">
    <location>
        <begin position="80"/>
        <end position="97"/>
    </location>
</feature>
<evidence type="ECO:0000256" key="4">
    <source>
        <dbReference type="ARBA" id="ARBA00022449"/>
    </source>
</evidence>
<feature type="transmembrane region" description="Helical" evidence="9">
    <location>
        <begin position="234"/>
        <end position="255"/>
    </location>
</feature>
<dbReference type="PANTHER" id="PTHR43562:SF1">
    <property type="entry name" value="NA(+)_H(+) ANTIPORTER YJBQ-RELATED"/>
    <property type="match status" value="1"/>
</dbReference>
<dbReference type="InterPro" id="IPR006153">
    <property type="entry name" value="Cation/H_exchanger_TM"/>
</dbReference>
<dbReference type="InterPro" id="IPR036721">
    <property type="entry name" value="RCK_C_sf"/>
</dbReference>
<dbReference type="SUPFAM" id="SSF116726">
    <property type="entry name" value="TrkA C-terminal domain-like"/>
    <property type="match status" value="1"/>
</dbReference>
<feature type="transmembrane region" description="Helical" evidence="9">
    <location>
        <begin position="442"/>
        <end position="460"/>
    </location>
</feature>
<feature type="transmembrane region" description="Helical" evidence="9">
    <location>
        <begin position="202"/>
        <end position="222"/>
    </location>
</feature>
<dbReference type="InterPro" id="IPR003148">
    <property type="entry name" value="RCK_N"/>
</dbReference>
<evidence type="ECO:0000256" key="9">
    <source>
        <dbReference type="SAM" id="Phobius"/>
    </source>
</evidence>
<evidence type="ECO:0000256" key="5">
    <source>
        <dbReference type="ARBA" id="ARBA00022692"/>
    </source>
</evidence>
<dbReference type="Gene3D" id="1.20.1530.20">
    <property type="match status" value="1"/>
</dbReference>